<evidence type="ECO:0000259" key="1">
    <source>
        <dbReference type="PROSITE" id="PS50943"/>
    </source>
</evidence>
<dbReference type="PANTHER" id="PTHR35010">
    <property type="entry name" value="BLL4672 PROTEIN-RELATED"/>
    <property type="match status" value="1"/>
</dbReference>
<reference evidence="2 3" key="1">
    <citation type="submission" date="2019-03" db="EMBL/GenBank/DDBJ databases">
        <title>Genomic Encyclopedia of Archaeal and Bacterial Type Strains, Phase II (KMG-II): from individual species to whole genera.</title>
        <authorList>
            <person name="Goeker M."/>
        </authorList>
    </citation>
    <scope>NUCLEOTIDE SEQUENCE [LARGE SCALE GENOMIC DNA]</scope>
    <source>
        <strain evidence="2 3">DSM 45499</strain>
    </source>
</reference>
<dbReference type="CDD" id="cd00093">
    <property type="entry name" value="HTH_XRE"/>
    <property type="match status" value="1"/>
</dbReference>
<evidence type="ECO:0000313" key="3">
    <source>
        <dbReference type="Proteomes" id="UP000294927"/>
    </source>
</evidence>
<dbReference type="Pfam" id="PF13560">
    <property type="entry name" value="HTH_31"/>
    <property type="match status" value="1"/>
</dbReference>
<dbReference type="GO" id="GO:0003677">
    <property type="term" value="F:DNA binding"/>
    <property type="evidence" value="ECO:0007669"/>
    <property type="project" value="InterPro"/>
</dbReference>
<sequence length="306" mass="34109">MGLSTPGWGHAITGILEAMDRRSELGDFLRSRRARRQPEDLGLTPLGGRRRVPGLRREELAQAAALSVDYYVRLEQGRLRNPSAEIVDAVASALGLDTAERRYLHNLARPQRRSAPAGSSAVRTTLQTLLDNTTVPAAIYTKRGDVLAWNPLAAALIVDFGELPPEERNMPRLVFLDEEVASRFVEWECKARDLVSQLRMESSRTPNDESLATLIGELTMRSPDFARLWATHPVREKIRGGHRYRHPIVGEFYLRYEAFSTPDAPDVSFVAQVADPGSPDEEALRLLASWTAQAGSVDRMNAQLSR</sequence>
<dbReference type="Proteomes" id="UP000294927">
    <property type="component" value="Unassembled WGS sequence"/>
</dbReference>
<comment type="caution">
    <text evidence="2">The sequence shown here is derived from an EMBL/GenBank/DDBJ whole genome shotgun (WGS) entry which is preliminary data.</text>
</comment>
<dbReference type="InterPro" id="IPR010982">
    <property type="entry name" value="Lambda_DNA-bd_dom_sf"/>
</dbReference>
<dbReference type="SUPFAM" id="SSF47413">
    <property type="entry name" value="lambda repressor-like DNA-binding domains"/>
    <property type="match status" value="1"/>
</dbReference>
<keyword evidence="3" id="KW-1185">Reference proteome</keyword>
<dbReference type="InterPro" id="IPR001387">
    <property type="entry name" value="Cro/C1-type_HTH"/>
</dbReference>
<accession>A0A4R7UVC7</accession>
<dbReference type="EMBL" id="SOCP01000024">
    <property type="protein sequence ID" value="TDV39994.1"/>
    <property type="molecule type" value="Genomic_DNA"/>
</dbReference>
<protein>
    <submittedName>
        <fullName evidence="2">Helix-turn-helix protein</fullName>
    </submittedName>
</protein>
<gene>
    <name evidence="2" type="ORF">CLV71_12411</name>
</gene>
<dbReference type="PANTHER" id="PTHR35010:SF2">
    <property type="entry name" value="BLL4672 PROTEIN"/>
    <property type="match status" value="1"/>
</dbReference>
<dbReference type="Pfam" id="PF17765">
    <property type="entry name" value="MLTR_LBD"/>
    <property type="match status" value="1"/>
</dbReference>
<dbReference type="Gene3D" id="3.30.450.180">
    <property type="match status" value="1"/>
</dbReference>
<dbReference type="PROSITE" id="PS50943">
    <property type="entry name" value="HTH_CROC1"/>
    <property type="match status" value="1"/>
</dbReference>
<name>A0A4R7UVC7_9PSEU</name>
<dbReference type="Gene3D" id="1.10.260.40">
    <property type="entry name" value="lambda repressor-like DNA-binding domains"/>
    <property type="match status" value="1"/>
</dbReference>
<proteinExistence type="predicted"/>
<dbReference type="AlphaFoldDB" id="A0A4R7UVC7"/>
<evidence type="ECO:0000313" key="2">
    <source>
        <dbReference type="EMBL" id="TDV39994.1"/>
    </source>
</evidence>
<dbReference type="SMART" id="SM00530">
    <property type="entry name" value="HTH_XRE"/>
    <property type="match status" value="1"/>
</dbReference>
<organism evidence="2 3">
    <name type="scientific">Actinophytocola oryzae</name>
    <dbReference type="NCBI Taxonomy" id="502181"/>
    <lineage>
        <taxon>Bacteria</taxon>
        <taxon>Bacillati</taxon>
        <taxon>Actinomycetota</taxon>
        <taxon>Actinomycetes</taxon>
        <taxon>Pseudonocardiales</taxon>
        <taxon>Pseudonocardiaceae</taxon>
    </lineage>
</organism>
<feature type="domain" description="HTH cro/C1-type" evidence="1">
    <location>
        <begin position="54"/>
        <end position="101"/>
    </location>
</feature>
<dbReference type="InterPro" id="IPR041413">
    <property type="entry name" value="MLTR_LBD"/>
</dbReference>